<dbReference type="PROSITE" id="PS50089">
    <property type="entry name" value="ZF_RING_2"/>
    <property type="match status" value="1"/>
</dbReference>
<dbReference type="Gene3D" id="3.30.40.10">
    <property type="entry name" value="Zinc/RING finger domain, C3HC4 (zinc finger)"/>
    <property type="match status" value="1"/>
</dbReference>
<protein>
    <recommendedName>
        <fullName evidence="10">RING-type domain-containing protein</fullName>
    </recommendedName>
</protein>
<reference evidence="11 12" key="1">
    <citation type="submission" date="2015-01" db="EMBL/GenBank/DDBJ databases">
        <title>The Genome Sequence of Exophiala xenobiotica CBS118157.</title>
        <authorList>
            <consortium name="The Broad Institute Genomics Platform"/>
            <person name="Cuomo C."/>
            <person name="de Hoog S."/>
            <person name="Gorbushina A."/>
            <person name="Stielow B."/>
            <person name="Teixiera M."/>
            <person name="Abouelleil A."/>
            <person name="Chapman S.B."/>
            <person name="Priest M."/>
            <person name="Young S.K."/>
            <person name="Wortman J."/>
            <person name="Nusbaum C."/>
            <person name="Birren B."/>
        </authorList>
    </citation>
    <scope>NUCLEOTIDE SEQUENCE [LARGE SCALE GENOMIC DNA]</scope>
    <source>
        <strain evidence="11 12">CBS 118157</strain>
    </source>
</reference>
<feature type="transmembrane region" description="Helical" evidence="9">
    <location>
        <begin position="22"/>
        <end position="43"/>
    </location>
</feature>
<dbReference type="STRING" id="348802.A0A0D2C1L9"/>
<dbReference type="EMBL" id="KN847318">
    <property type="protein sequence ID" value="KIW58656.1"/>
    <property type="molecule type" value="Genomic_DNA"/>
</dbReference>
<dbReference type="AlphaFoldDB" id="A0A0D2C1L9"/>
<evidence type="ECO:0000259" key="10">
    <source>
        <dbReference type="PROSITE" id="PS50089"/>
    </source>
</evidence>
<evidence type="ECO:0000256" key="9">
    <source>
        <dbReference type="SAM" id="Phobius"/>
    </source>
</evidence>
<keyword evidence="7 9" id="KW-0472">Membrane</keyword>
<keyword evidence="5" id="KW-0862">Zinc</keyword>
<keyword evidence="6 9" id="KW-1133">Transmembrane helix</keyword>
<dbReference type="FunFam" id="3.30.40.10:FF:000388">
    <property type="entry name" value="Putative RING zinc finger domain superfamily protein"/>
    <property type="match status" value="1"/>
</dbReference>
<dbReference type="PANTHER" id="PTHR47168">
    <property type="entry name" value="RING ZINC FINGER DOMAIN SUPERFAMILY PROTEIN-RELATED"/>
    <property type="match status" value="1"/>
</dbReference>
<dbReference type="InterPro" id="IPR013083">
    <property type="entry name" value="Znf_RING/FYVE/PHD"/>
</dbReference>
<dbReference type="Pfam" id="PF13639">
    <property type="entry name" value="zf-RING_2"/>
    <property type="match status" value="1"/>
</dbReference>
<dbReference type="GO" id="GO:0016020">
    <property type="term" value="C:membrane"/>
    <property type="evidence" value="ECO:0007669"/>
    <property type="project" value="UniProtKB-SubCell"/>
</dbReference>
<evidence type="ECO:0000256" key="6">
    <source>
        <dbReference type="ARBA" id="ARBA00022989"/>
    </source>
</evidence>
<accession>A0A0D2C1L9</accession>
<name>A0A0D2C1L9_9EURO</name>
<dbReference type="InterPro" id="IPR001841">
    <property type="entry name" value="Znf_RING"/>
</dbReference>
<evidence type="ECO:0000256" key="1">
    <source>
        <dbReference type="ARBA" id="ARBA00004167"/>
    </source>
</evidence>
<organism evidence="11 12">
    <name type="scientific">Exophiala xenobiotica</name>
    <dbReference type="NCBI Taxonomy" id="348802"/>
    <lineage>
        <taxon>Eukaryota</taxon>
        <taxon>Fungi</taxon>
        <taxon>Dikarya</taxon>
        <taxon>Ascomycota</taxon>
        <taxon>Pezizomycotina</taxon>
        <taxon>Eurotiomycetes</taxon>
        <taxon>Chaetothyriomycetidae</taxon>
        <taxon>Chaetothyriales</taxon>
        <taxon>Herpotrichiellaceae</taxon>
        <taxon>Exophiala</taxon>
    </lineage>
</organism>
<evidence type="ECO:0000256" key="3">
    <source>
        <dbReference type="ARBA" id="ARBA00022723"/>
    </source>
</evidence>
<evidence type="ECO:0000256" key="5">
    <source>
        <dbReference type="ARBA" id="ARBA00022833"/>
    </source>
</evidence>
<keyword evidence="4 8" id="KW-0863">Zinc-finger</keyword>
<dbReference type="RefSeq" id="XP_013319240.1">
    <property type="nucleotide sequence ID" value="XM_013463786.1"/>
</dbReference>
<dbReference type="SMART" id="SM00184">
    <property type="entry name" value="RING"/>
    <property type="match status" value="1"/>
</dbReference>
<gene>
    <name evidence="11" type="ORF">PV05_03156</name>
</gene>
<evidence type="ECO:0000256" key="7">
    <source>
        <dbReference type="ARBA" id="ARBA00023136"/>
    </source>
</evidence>
<sequence length="219" mass="24525">MSSTSLHGSSGPGKDSPGKRKIGFIFLIVVAVLLVVGLGWAMLRSHYMKRRPQDNTRLHIASRRPLNKKGIPASLLDSFRLVVHGDKMEHLDADVESCTGDTKGFELGVKCSMVEVPEAVHLREGAVGTRDKKDNERSTQPRFVLENNQAECPVCMQDFVEKDNVRVLPCEHRFHQTCVDRWLLDVSGTCPVCRIDFKTFTVPPASAGNRDRDDERVKQ</sequence>
<dbReference type="InterPro" id="IPR051653">
    <property type="entry name" value="E3_ligase_sorting_rcpt"/>
</dbReference>
<dbReference type="SUPFAM" id="SSF57850">
    <property type="entry name" value="RING/U-box"/>
    <property type="match status" value="1"/>
</dbReference>
<feature type="domain" description="RING-type" evidence="10">
    <location>
        <begin position="152"/>
        <end position="194"/>
    </location>
</feature>
<comment type="subcellular location">
    <subcellularLocation>
        <location evidence="1">Membrane</location>
        <topology evidence="1">Single-pass membrane protein</topology>
    </subcellularLocation>
</comment>
<evidence type="ECO:0000313" key="11">
    <source>
        <dbReference type="EMBL" id="KIW58656.1"/>
    </source>
</evidence>
<dbReference type="Proteomes" id="UP000054342">
    <property type="component" value="Unassembled WGS sequence"/>
</dbReference>
<keyword evidence="2 9" id="KW-0812">Transmembrane</keyword>
<evidence type="ECO:0000256" key="4">
    <source>
        <dbReference type="ARBA" id="ARBA00022771"/>
    </source>
</evidence>
<evidence type="ECO:0000313" key="12">
    <source>
        <dbReference type="Proteomes" id="UP000054342"/>
    </source>
</evidence>
<dbReference type="GeneID" id="25325064"/>
<keyword evidence="3" id="KW-0479">Metal-binding</keyword>
<evidence type="ECO:0000256" key="8">
    <source>
        <dbReference type="PROSITE-ProRule" id="PRU00175"/>
    </source>
</evidence>
<dbReference type="HOGENOM" id="CLU_1142501_0_0_1"/>
<evidence type="ECO:0000256" key="2">
    <source>
        <dbReference type="ARBA" id="ARBA00022692"/>
    </source>
</evidence>
<keyword evidence="12" id="KW-1185">Reference proteome</keyword>
<dbReference type="GO" id="GO:0008270">
    <property type="term" value="F:zinc ion binding"/>
    <property type="evidence" value="ECO:0007669"/>
    <property type="project" value="UniProtKB-KW"/>
</dbReference>
<dbReference type="OrthoDB" id="8062037at2759"/>
<proteinExistence type="predicted"/>
<dbReference type="PANTHER" id="PTHR47168:SF1">
    <property type="entry name" value="OS02G0798600 PROTEIN"/>
    <property type="match status" value="1"/>
</dbReference>